<dbReference type="Gene3D" id="3.20.20.80">
    <property type="entry name" value="Glycosidases"/>
    <property type="match status" value="1"/>
</dbReference>
<dbReference type="InterPro" id="IPR018087">
    <property type="entry name" value="Glyco_hydro_5_CS"/>
</dbReference>
<dbReference type="PANTHER" id="PTHR31308:SF3">
    <property type="entry name" value="ENDOGLYCOCERAMIDASE"/>
    <property type="match status" value="1"/>
</dbReference>
<evidence type="ECO:0000259" key="6">
    <source>
        <dbReference type="Pfam" id="PF18564"/>
    </source>
</evidence>
<dbReference type="Proteomes" id="UP001165060">
    <property type="component" value="Unassembled WGS sequence"/>
</dbReference>
<organism evidence="7 8">
    <name type="scientific">Tetraparma gracilis</name>
    <dbReference type="NCBI Taxonomy" id="2962635"/>
    <lineage>
        <taxon>Eukaryota</taxon>
        <taxon>Sar</taxon>
        <taxon>Stramenopiles</taxon>
        <taxon>Ochrophyta</taxon>
        <taxon>Bolidophyceae</taxon>
        <taxon>Parmales</taxon>
        <taxon>Triparmaceae</taxon>
        <taxon>Tetraparma</taxon>
    </lineage>
</organism>
<dbReference type="InterPro" id="IPR017853">
    <property type="entry name" value="GH"/>
</dbReference>
<comment type="caution">
    <text evidence="7">The sequence shown here is derived from an EMBL/GenBank/DDBJ whole genome shotgun (WGS) entry which is preliminary data.</text>
</comment>
<reference evidence="7 8" key="1">
    <citation type="journal article" date="2023" name="Commun. Biol.">
        <title>Genome analysis of Parmales, the sister group of diatoms, reveals the evolutionary specialization of diatoms from phago-mixotrophs to photoautotrophs.</title>
        <authorList>
            <person name="Ban H."/>
            <person name="Sato S."/>
            <person name="Yoshikawa S."/>
            <person name="Yamada K."/>
            <person name="Nakamura Y."/>
            <person name="Ichinomiya M."/>
            <person name="Sato N."/>
            <person name="Blanc-Mathieu R."/>
            <person name="Endo H."/>
            <person name="Kuwata A."/>
            <person name="Ogata H."/>
        </authorList>
    </citation>
    <scope>NUCLEOTIDE SEQUENCE [LARGE SCALE GENOMIC DNA]</scope>
</reference>
<dbReference type="InterPro" id="IPR052066">
    <property type="entry name" value="Glycosphingolipid_Hydrolases"/>
</dbReference>
<feature type="domain" description="Glycoside hydrolase family 5" evidence="5">
    <location>
        <begin position="184"/>
        <end position="387"/>
    </location>
</feature>
<evidence type="ECO:0008006" key="9">
    <source>
        <dbReference type="Google" id="ProtNLM"/>
    </source>
</evidence>
<feature type="domain" description="Glycoside hydrolase family 5 C-terminal" evidence="6">
    <location>
        <begin position="431"/>
        <end position="522"/>
    </location>
</feature>
<evidence type="ECO:0000256" key="1">
    <source>
        <dbReference type="ARBA" id="ARBA00005641"/>
    </source>
</evidence>
<dbReference type="InterPro" id="IPR013780">
    <property type="entry name" value="Glyco_hydro_b"/>
</dbReference>
<dbReference type="PANTHER" id="PTHR31308">
    <property type="match status" value="1"/>
</dbReference>
<evidence type="ECO:0000256" key="3">
    <source>
        <dbReference type="ARBA" id="ARBA00023295"/>
    </source>
</evidence>
<dbReference type="Pfam" id="PF00150">
    <property type="entry name" value="Cellulase"/>
    <property type="match status" value="2"/>
</dbReference>
<keyword evidence="8" id="KW-1185">Reference proteome</keyword>
<feature type="domain" description="Glycoside hydrolase family 5" evidence="5">
    <location>
        <begin position="62"/>
        <end position="119"/>
    </location>
</feature>
<dbReference type="SUPFAM" id="SSF51445">
    <property type="entry name" value="(Trans)glycosidases"/>
    <property type="match status" value="1"/>
</dbReference>
<evidence type="ECO:0000256" key="2">
    <source>
        <dbReference type="ARBA" id="ARBA00022801"/>
    </source>
</evidence>
<dbReference type="InterPro" id="IPR041036">
    <property type="entry name" value="GH5_C"/>
</dbReference>
<keyword evidence="2 4" id="KW-0378">Hydrolase</keyword>
<gene>
    <name evidence="7" type="ORF">TeGR_g1040</name>
</gene>
<keyword evidence="3 4" id="KW-0326">Glycosidase</keyword>
<evidence type="ECO:0000313" key="8">
    <source>
        <dbReference type="Proteomes" id="UP001165060"/>
    </source>
</evidence>
<protein>
    <recommendedName>
        <fullName evidence="9">Endoglycoceramidase</fullName>
    </recommendedName>
</protein>
<evidence type="ECO:0000256" key="4">
    <source>
        <dbReference type="RuleBase" id="RU361153"/>
    </source>
</evidence>
<dbReference type="EMBL" id="BRYB01002223">
    <property type="protein sequence ID" value="GMI41515.1"/>
    <property type="molecule type" value="Genomic_DNA"/>
</dbReference>
<accession>A0ABQ6N5P5</accession>
<evidence type="ECO:0000259" key="5">
    <source>
        <dbReference type="Pfam" id="PF00150"/>
    </source>
</evidence>
<evidence type="ECO:0000313" key="7">
    <source>
        <dbReference type="EMBL" id="GMI41515.1"/>
    </source>
</evidence>
<name>A0ABQ6N5P5_9STRA</name>
<comment type="similarity">
    <text evidence="1 4">Belongs to the glycosyl hydrolase 5 (cellulase A) family.</text>
</comment>
<proteinExistence type="inferred from homology"/>
<sequence>MPPLPPIHLAAGSAAPLSFFDELGRERLFHGTNAITKGPPFYPVHDSFSPDISMSSEDFVWMEKLGLNVLRLGVMWPGVEPTEGVYDESYLDHISAIVDLASSHNVYTLLDMHQDGLSEFFCGEGLPPWAVRHTDSFHEKRGYPFPFDSPMDPDLDFYNEPLFPSSPALPTRQACHSKNQGPGWHEPTVASANAYQAFYSNVDGTLDKWAAMWAHVADRFKGRPEVLGIELINEPFAGDLYHDPLIMVPRPNPHNADRVNLQPAYELASGKIWEADPDRLVFFDGVTWGDLGAGFSSAPGGPDLANKTVLGFHYYAPPQLDPTGGHAALQFKAQARVGGKLGSGVFLTETSQPDLGRGADDTFSIKGGIGDAADSQLQSWAGYEWKSFCRESTETADAPSQMGEWGACKTGYSDNWDGDEPSEGFQTANGRTFASAVAGTTRAMSYDVDSKAFELEYEVNGASFGEGAQTEIFCRPEHYPDGVQVEVLEGGHGVEATWDADLSKVLVQVNGLESGDTVKVRVSNDGN</sequence>
<dbReference type="PROSITE" id="PS00659">
    <property type="entry name" value="GLYCOSYL_HYDROL_F5"/>
    <property type="match status" value="1"/>
</dbReference>
<dbReference type="Gene3D" id="2.60.40.1180">
    <property type="entry name" value="Golgi alpha-mannosidase II"/>
    <property type="match status" value="1"/>
</dbReference>
<dbReference type="Pfam" id="PF18564">
    <property type="entry name" value="Glyco_hydro_5_C"/>
    <property type="match status" value="1"/>
</dbReference>
<dbReference type="InterPro" id="IPR001547">
    <property type="entry name" value="Glyco_hydro_5"/>
</dbReference>